<name>A0ABV2TBX0_9BACT</name>
<dbReference type="PANTHER" id="PTHR45569:SF1">
    <property type="entry name" value="SENSOR PROTEIN KDPD"/>
    <property type="match status" value="1"/>
</dbReference>
<evidence type="ECO:0008006" key="4">
    <source>
        <dbReference type="Google" id="ProtNLM"/>
    </source>
</evidence>
<dbReference type="Gene3D" id="1.10.287.130">
    <property type="match status" value="1"/>
</dbReference>
<keyword evidence="1" id="KW-1133">Transmembrane helix</keyword>
<sequence length="657" mass="75608">MHIGTKYMPAYKGIRLLLRQGLLLLLLMGMSWQVRAQSTPMQKLQQLLTQQHDSIAYVDVLSQISMLYHLSNADSCLWYALKVKEISERLQYKKGIAEAWNLESICHALNNNFKLAVQYEYTALQMFRAMGDSIKAAQVLNNLGVYYYNYVPGDKSYAFDYLYQSMDIMRKLPPPADSQYVVMLQNYVDWFREYPAKKDSVKWAIATARQIMSKYPGSRSIYYMDITVADSLMNAGKGKAAEALVNALADKALGQGLVLIAINMYEHLDTYRKENKYLSDSIFYWEKIYHIGKAAGYSDLQTATLSQLYQYYSSIHHSEKISYYMQEMIQQARRVQQQLLHPGISYMDYFLKTGEQATLQNDKKQQAQQLEQQRREDNYYWAVVFILIAVVGLVSFIGFTKYTGFKEEQAHKAALARTTITLADKRLQLEANDDFKNKLITIIANDFRLPLQHIVEVSALIRSRTMGQVEMMEMIEQIAASSRNTLVVFDNILRWIKSQLSGFVYTPQPCFLHSMMMVAMDSVGSAAAEKQVKIFNHLPENLTVTANREMLQFVHRHLLEAAVTASAIKSTIIIVARQEDGGVYVSITLRTKPCLRGSEPYWFQLNEKDKSQPALQHDTRLMLIICKDFMTKMDGQIWAADKPEDSLSFIYFLREGR</sequence>
<gene>
    <name evidence="2" type="ORF">ABR189_22280</name>
</gene>
<keyword evidence="1" id="KW-0472">Membrane</keyword>
<dbReference type="InterPro" id="IPR052023">
    <property type="entry name" value="Histidine_kinase_KdpD"/>
</dbReference>
<accession>A0ABV2TBX0</accession>
<dbReference type="EMBL" id="JBEXAC010000002">
    <property type="protein sequence ID" value="MET7000135.1"/>
    <property type="molecule type" value="Genomic_DNA"/>
</dbReference>
<keyword evidence="3" id="KW-1185">Reference proteome</keyword>
<dbReference type="PANTHER" id="PTHR45569">
    <property type="entry name" value="SENSOR PROTEIN KDPD"/>
    <property type="match status" value="1"/>
</dbReference>
<feature type="transmembrane region" description="Helical" evidence="1">
    <location>
        <begin position="379"/>
        <end position="399"/>
    </location>
</feature>
<keyword evidence="1" id="KW-0812">Transmembrane</keyword>
<evidence type="ECO:0000313" key="2">
    <source>
        <dbReference type="EMBL" id="MET7000135.1"/>
    </source>
</evidence>
<dbReference type="SUPFAM" id="SSF55874">
    <property type="entry name" value="ATPase domain of HSP90 chaperone/DNA topoisomerase II/histidine kinase"/>
    <property type="match status" value="1"/>
</dbReference>
<dbReference type="RefSeq" id="WP_354662695.1">
    <property type="nucleotide sequence ID" value="NZ_JBEXAC010000002.1"/>
</dbReference>
<dbReference type="Gene3D" id="1.25.40.10">
    <property type="entry name" value="Tetratricopeptide repeat domain"/>
    <property type="match status" value="1"/>
</dbReference>
<reference evidence="2 3" key="1">
    <citation type="submission" date="2024-06" db="EMBL/GenBank/DDBJ databases">
        <title>Chitinophaga defluvii sp. nov., isolated from municipal sewage.</title>
        <authorList>
            <person name="Zhang L."/>
        </authorList>
    </citation>
    <scope>NUCLEOTIDE SEQUENCE [LARGE SCALE GENOMIC DNA]</scope>
    <source>
        <strain evidence="2 3">H8</strain>
    </source>
</reference>
<proteinExistence type="predicted"/>
<dbReference type="InterPro" id="IPR036890">
    <property type="entry name" value="HATPase_C_sf"/>
</dbReference>
<comment type="caution">
    <text evidence="2">The sequence shown here is derived from an EMBL/GenBank/DDBJ whole genome shotgun (WGS) entry which is preliminary data.</text>
</comment>
<dbReference type="Gene3D" id="3.30.565.10">
    <property type="entry name" value="Histidine kinase-like ATPase, C-terminal domain"/>
    <property type="match status" value="1"/>
</dbReference>
<evidence type="ECO:0000256" key="1">
    <source>
        <dbReference type="SAM" id="Phobius"/>
    </source>
</evidence>
<dbReference type="InterPro" id="IPR011990">
    <property type="entry name" value="TPR-like_helical_dom_sf"/>
</dbReference>
<evidence type="ECO:0000313" key="3">
    <source>
        <dbReference type="Proteomes" id="UP001549749"/>
    </source>
</evidence>
<protein>
    <recommendedName>
        <fullName evidence="4">Signal transduction histidine kinase</fullName>
    </recommendedName>
</protein>
<dbReference type="SUPFAM" id="SSF48452">
    <property type="entry name" value="TPR-like"/>
    <property type="match status" value="1"/>
</dbReference>
<organism evidence="2 3">
    <name type="scientific">Chitinophaga defluvii</name>
    <dbReference type="NCBI Taxonomy" id="3163343"/>
    <lineage>
        <taxon>Bacteria</taxon>
        <taxon>Pseudomonadati</taxon>
        <taxon>Bacteroidota</taxon>
        <taxon>Chitinophagia</taxon>
        <taxon>Chitinophagales</taxon>
        <taxon>Chitinophagaceae</taxon>
        <taxon>Chitinophaga</taxon>
    </lineage>
</organism>
<dbReference type="Proteomes" id="UP001549749">
    <property type="component" value="Unassembled WGS sequence"/>
</dbReference>